<dbReference type="RefSeq" id="XP_056470726.1">
    <property type="nucleotide sequence ID" value="XM_056623310.1"/>
</dbReference>
<name>A0A9W9EQA2_9EURO</name>
<reference evidence="1" key="2">
    <citation type="journal article" date="2023" name="IMA Fungus">
        <title>Comparative genomic study of the Penicillium genus elucidates a diverse pangenome and 15 lateral gene transfer events.</title>
        <authorList>
            <person name="Petersen C."/>
            <person name="Sorensen T."/>
            <person name="Nielsen M.R."/>
            <person name="Sondergaard T.E."/>
            <person name="Sorensen J.L."/>
            <person name="Fitzpatrick D.A."/>
            <person name="Frisvad J.C."/>
            <person name="Nielsen K.L."/>
        </authorList>
    </citation>
    <scope>NUCLEOTIDE SEQUENCE</scope>
    <source>
        <strain evidence="1">IBT 30761</strain>
    </source>
</reference>
<dbReference type="EMBL" id="JAPQKI010000010">
    <property type="protein sequence ID" value="KAJ5086048.1"/>
    <property type="molecule type" value="Genomic_DNA"/>
</dbReference>
<proteinExistence type="predicted"/>
<organism evidence="1 2">
    <name type="scientific">Penicillium argentinense</name>
    <dbReference type="NCBI Taxonomy" id="1131581"/>
    <lineage>
        <taxon>Eukaryota</taxon>
        <taxon>Fungi</taxon>
        <taxon>Dikarya</taxon>
        <taxon>Ascomycota</taxon>
        <taxon>Pezizomycotina</taxon>
        <taxon>Eurotiomycetes</taxon>
        <taxon>Eurotiomycetidae</taxon>
        <taxon>Eurotiales</taxon>
        <taxon>Aspergillaceae</taxon>
        <taxon>Penicillium</taxon>
    </lineage>
</organism>
<keyword evidence="2" id="KW-1185">Reference proteome</keyword>
<dbReference type="AlphaFoldDB" id="A0A9W9EQA2"/>
<dbReference type="GeneID" id="81362289"/>
<protein>
    <submittedName>
        <fullName evidence="1">Uncharacterized protein</fullName>
    </submittedName>
</protein>
<accession>A0A9W9EQA2</accession>
<evidence type="ECO:0000313" key="2">
    <source>
        <dbReference type="Proteomes" id="UP001149074"/>
    </source>
</evidence>
<sequence>METSYPIPFPGSVYGRRGPVRDFRFSGRVVPYPCPCPFHSESLQPSTQRHSFWNCSTALLVVAKVHPPHALPRLSALGSGTATTLPTAFVRSAPDGRPPSRLQPPVAASLRAFKQILLPVSIASDRPALLVSESLIGTLHGTSQRGQTLTCTLEPRQGPWALQRVVEQMHATGNAERLHVEPSPWHPPPAASQA</sequence>
<evidence type="ECO:0000313" key="1">
    <source>
        <dbReference type="EMBL" id="KAJ5086048.1"/>
    </source>
</evidence>
<dbReference type="Proteomes" id="UP001149074">
    <property type="component" value="Unassembled WGS sequence"/>
</dbReference>
<reference evidence="1" key="1">
    <citation type="submission" date="2022-11" db="EMBL/GenBank/DDBJ databases">
        <authorList>
            <person name="Petersen C."/>
        </authorList>
    </citation>
    <scope>NUCLEOTIDE SEQUENCE</scope>
    <source>
        <strain evidence="1">IBT 30761</strain>
    </source>
</reference>
<comment type="caution">
    <text evidence="1">The sequence shown here is derived from an EMBL/GenBank/DDBJ whole genome shotgun (WGS) entry which is preliminary data.</text>
</comment>
<gene>
    <name evidence="1" type="ORF">N7532_010819</name>
</gene>